<evidence type="ECO:0000313" key="3">
    <source>
        <dbReference type="EnsemblMetazoa" id="CapteP207824"/>
    </source>
</evidence>
<name>R7T792_CAPTE</name>
<organism evidence="2">
    <name type="scientific">Capitella teleta</name>
    <name type="common">Polychaete worm</name>
    <dbReference type="NCBI Taxonomy" id="283909"/>
    <lineage>
        <taxon>Eukaryota</taxon>
        <taxon>Metazoa</taxon>
        <taxon>Spiralia</taxon>
        <taxon>Lophotrochozoa</taxon>
        <taxon>Annelida</taxon>
        <taxon>Polychaeta</taxon>
        <taxon>Sedentaria</taxon>
        <taxon>Scolecida</taxon>
        <taxon>Capitellidae</taxon>
        <taxon>Capitella</taxon>
    </lineage>
</organism>
<dbReference type="EMBL" id="KB312410">
    <property type="protein sequence ID" value="ELT87265.1"/>
    <property type="molecule type" value="Genomic_DNA"/>
</dbReference>
<reference evidence="3" key="3">
    <citation type="submission" date="2015-06" db="UniProtKB">
        <authorList>
            <consortium name="EnsemblMetazoa"/>
        </authorList>
    </citation>
    <scope>IDENTIFICATION</scope>
</reference>
<feature type="compositionally biased region" description="Basic residues" evidence="1">
    <location>
        <begin position="121"/>
        <end position="132"/>
    </location>
</feature>
<reference evidence="4" key="1">
    <citation type="submission" date="2012-12" db="EMBL/GenBank/DDBJ databases">
        <authorList>
            <person name="Hellsten U."/>
            <person name="Grimwood J."/>
            <person name="Chapman J.A."/>
            <person name="Shapiro H."/>
            <person name="Aerts A."/>
            <person name="Otillar R.P."/>
            <person name="Terry A.Y."/>
            <person name="Boore J.L."/>
            <person name="Simakov O."/>
            <person name="Marletaz F."/>
            <person name="Cho S.-J."/>
            <person name="Edsinger-Gonzales E."/>
            <person name="Havlak P."/>
            <person name="Kuo D.-H."/>
            <person name="Larsson T."/>
            <person name="Lv J."/>
            <person name="Arendt D."/>
            <person name="Savage R."/>
            <person name="Osoegawa K."/>
            <person name="de Jong P."/>
            <person name="Lindberg D.R."/>
            <person name="Seaver E.C."/>
            <person name="Weisblat D.A."/>
            <person name="Putnam N.H."/>
            <person name="Grigoriev I.V."/>
            <person name="Rokhsar D.S."/>
        </authorList>
    </citation>
    <scope>NUCLEOTIDE SEQUENCE</scope>
    <source>
        <strain evidence="4">I ESC-2004</strain>
    </source>
</reference>
<evidence type="ECO:0000313" key="4">
    <source>
        <dbReference type="Proteomes" id="UP000014760"/>
    </source>
</evidence>
<dbReference type="AlphaFoldDB" id="R7T792"/>
<sequence>MVRIEARLKIGEEAKWTTKCKVGELYQDMKKIRVQCFTEGELCPEGRGFGDVTNIKQAWGPPSQTQKQHPVQQNQQKQAPTTAVLDHNAASQRQPMMHAASLPSVASSEPSLSDQGFTYPKNRRRRRQPIRGRKQEGNSTLKGASEPVRDIFVYRLAKTTTVKEVIEYMETNNILTQFSLNEYPRLRRSMRVSKLKYGCHISLMHWTRILSRRMMRNMVGVPEKRLLK</sequence>
<evidence type="ECO:0000256" key="1">
    <source>
        <dbReference type="SAM" id="MobiDB-lite"/>
    </source>
</evidence>
<feature type="compositionally biased region" description="Low complexity" evidence="1">
    <location>
        <begin position="64"/>
        <end position="78"/>
    </location>
</feature>
<keyword evidence="4" id="KW-1185">Reference proteome</keyword>
<feature type="region of interest" description="Disordered" evidence="1">
    <location>
        <begin position="54"/>
        <end position="82"/>
    </location>
</feature>
<dbReference type="EMBL" id="AMQN01015972">
    <property type="status" value="NOT_ANNOTATED_CDS"/>
    <property type="molecule type" value="Genomic_DNA"/>
</dbReference>
<gene>
    <name evidence="2" type="ORF">CAPTEDRAFT_207824</name>
</gene>
<evidence type="ECO:0000313" key="2">
    <source>
        <dbReference type="EMBL" id="ELT87265.1"/>
    </source>
</evidence>
<accession>R7T792</accession>
<feature type="compositionally biased region" description="Polar residues" evidence="1">
    <location>
        <begin position="104"/>
        <end position="116"/>
    </location>
</feature>
<dbReference type="Proteomes" id="UP000014760">
    <property type="component" value="Unassembled WGS sequence"/>
</dbReference>
<feature type="region of interest" description="Disordered" evidence="1">
    <location>
        <begin position="97"/>
        <end position="142"/>
    </location>
</feature>
<dbReference type="EnsemblMetazoa" id="CapteT207824">
    <property type="protein sequence ID" value="CapteP207824"/>
    <property type="gene ID" value="CapteG207824"/>
</dbReference>
<protein>
    <submittedName>
        <fullName evidence="2 3">Uncharacterized protein</fullName>
    </submittedName>
</protein>
<proteinExistence type="predicted"/>
<dbReference type="HOGENOM" id="CLU_1322019_0_0_1"/>
<reference evidence="2 4" key="2">
    <citation type="journal article" date="2013" name="Nature">
        <title>Insights into bilaterian evolution from three spiralian genomes.</title>
        <authorList>
            <person name="Simakov O."/>
            <person name="Marletaz F."/>
            <person name="Cho S.J."/>
            <person name="Edsinger-Gonzales E."/>
            <person name="Havlak P."/>
            <person name="Hellsten U."/>
            <person name="Kuo D.H."/>
            <person name="Larsson T."/>
            <person name="Lv J."/>
            <person name="Arendt D."/>
            <person name="Savage R."/>
            <person name="Osoegawa K."/>
            <person name="de Jong P."/>
            <person name="Grimwood J."/>
            <person name="Chapman J.A."/>
            <person name="Shapiro H."/>
            <person name="Aerts A."/>
            <person name="Otillar R.P."/>
            <person name="Terry A.Y."/>
            <person name="Boore J.L."/>
            <person name="Grigoriev I.V."/>
            <person name="Lindberg D.R."/>
            <person name="Seaver E.C."/>
            <person name="Weisblat D.A."/>
            <person name="Putnam N.H."/>
            <person name="Rokhsar D.S."/>
        </authorList>
    </citation>
    <scope>NUCLEOTIDE SEQUENCE</scope>
    <source>
        <strain evidence="2 4">I ESC-2004</strain>
    </source>
</reference>